<dbReference type="PANTHER" id="PTHR40866:SF1">
    <property type="entry name" value="BED-TYPE DOMAIN-CONTAINING PROTEIN"/>
    <property type="match status" value="1"/>
</dbReference>
<reference evidence="1 2" key="1">
    <citation type="submission" date="2018-09" db="EMBL/GenBank/DDBJ databases">
        <title>Genomic investigation of the strawberry pathogen Phytophthora fragariae indicates pathogenicity is determined by transcriptional variation in three key races.</title>
        <authorList>
            <person name="Adams T.M."/>
            <person name="Armitage A.D."/>
            <person name="Sobczyk M.K."/>
            <person name="Bates H.J."/>
            <person name="Dunwell J.M."/>
            <person name="Nellist C.F."/>
            <person name="Harrison R.J."/>
        </authorList>
    </citation>
    <scope>NUCLEOTIDE SEQUENCE [LARGE SCALE GENOMIC DNA]</scope>
    <source>
        <strain evidence="1 2">SCRP324</strain>
    </source>
</reference>
<proteinExistence type="predicted"/>
<comment type="caution">
    <text evidence="1">The sequence shown here is derived from an EMBL/GenBank/DDBJ whole genome shotgun (WGS) entry which is preliminary data.</text>
</comment>
<dbReference type="OrthoDB" id="102847at2759"/>
<dbReference type="PANTHER" id="PTHR40866">
    <property type="entry name" value="BED-TYPE DOMAIN-CONTAINING PROTEIN"/>
    <property type="match status" value="1"/>
</dbReference>
<dbReference type="Proteomes" id="UP000435112">
    <property type="component" value="Unassembled WGS sequence"/>
</dbReference>
<evidence type="ECO:0000313" key="2">
    <source>
        <dbReference type="Proteomes" id="UP000435112"/>
    </source>
</evidence>
<organism evidence="1 2">
    <name type="scientific">Phytophthora rubi</name>
    <dbReference type="NCBI Taxonomy" id="129364"/>
    <lineage>
        <taxon>Eukaryota</taxon>
        <taxon>Sar</taxon>
        <taxon>Stramenopiles</taxon>
        <taxon>Oomycota</taxon>
        <taxon>Peronosporomycetes</taxon>
        <taxon>Peronosporales</taxon>
        <taxon>Peronosporaceae</taxon>
        <taxon>Phytophthora</taxon>
    </lineage>
</organism>
<dbReference type="EMBL" id="QXFU01011295">
    <property type="protein sequence ID" value="KAE8952679.1"/>
    <property type="molecule type" value="Genomic_DNA"/>
</dbReference>
<evidence type="ECO:0000313" key="1">
    <source>
        <dbReference type="EMBL" id="KAE8952679.1"/>
    </source>
</evidence>
<name>A0A6A3G4Z1_9STRA</name>
<sequence>MLKRFIAIKDFIDTSDDELAELMPTRHEENKLVALQDDLREFKSASKRLQSDENVTLLDVRDIFDALIERHPSVAEYLGAEAPIVKCAAFENACVQVLLGKEAELSAEQRGLLKDFAVPISGLSDSVAAGDDRAGFADCALCARKKQRVAVQVYRG</sequence>
<gene>
    <name evidence="1" type="ORF">PR002_g32608</name>
</gene>
<protein>
    <submittedName>
        <fullName evidence="1">Uncharacterized protein</fullName>
    </submittedName>
</protein>
<dbReference type="AlphaFoldDB" id="A0A6A3G4Z1"/>
<accession>A0A6A3G4Z1</accession>
<feature type="non-terminal residue" evidence="1">
    <location>
        <position position="156"/>
    </location>
</feature>